<dbReference type="CDD" id="cd03505">
    <property type="entry name" value="Delta9-FADS-like"/>
    <property type="match status" value="1"/>
</dbReference>
<evidence type="ECO:0000313" key="16">
    <source>
        <dbReference type="Proteomes" id="UP000515158"/>
    </source>
</evidence>
<keyword evidence="11 12" id="KW-0275">Fatty acid biosynthesis</keyword>
<evidence type="ECO:0000256" key="2">
    <source>
        <dbReference type="ARBA" id="ARBA00009295"/>
    </source>
</evidence>
<feature type="transmembrane region" description="Helical" evidence="14">
    <location>
        <begin position="247"/>
        <end position="268"/>
    </location>
</feature>
<keyword evidence="3 12" id="KW-0444">Lipid biosynthesis</keyword>
<evidence type="ECO:0000256" key="14">
    <source>
        <dbReference type="SAM" id="Phobius"/>
    </source>
</evidence>
<accession>A0A6P9AEU0</accession>
<sequence length="435" mass="49204">MAPNVTSTTTMFLAEAAVCPTAALKQRHLPSMSSMAAPRPSMAPVSQTVGQTVGQIVAQPATAPMSPTATAPMSPTATATPTAMLLRDRAKPDPYAWKIVWRNVLAFVYLHYAAVRGVYLILTGQLHFYTYLWTVLLIGLSAEGITAGAHRLWAHRAYKAKWQLRTLLMLCQTLAFQNHIYEWVRDHRVHHKFTDTDADPHNASRGFFFSHMGWLMVRKHPDVRTKGAGVDLSDLERDPIVMFQKKFYLVLMPLIAFVMPAMVPAKLWGESGWTAWYACSMARYTLALHGTWLVNSAAHIWGMRPVDKSISPTENVFVAHVAFGEGWHNYHHVFPWDYKAAELGNYKGNFTTAFIDFFARLGWAYDLKTVSKEMVEKRVRRTGDGSHPYAQQAHRDDGHHHHHHHHDHGEEVWGWGDRDMSQDDILSATIINKAD</sequence>
<name>A0A6P9AEU0_THRPL</name>
<feature type="domain" description="Fatty acid desaturase" evidence="15">
    <location>
        <begin position="132"/>
        <end position="335"/>
    </location>
</feature>
<keyword evidence="16" id="KW-1185">Reference proteome</keyword>
<comment type="domain">
    <text evidence="12">The histidine box domains are involved in binding the catalytic metal ions.</text>
</comment>
<evidence type="ECO:0000256" key="11">
    <source>
        <dbReference type="ARBA" id="ARBA00023160"/>
    </source>
</evidence>
<keyword evidence="6 14" id="KW-1133">Transmembrane helix</keyword>
<dbReference type="RefSeq" id="XP_034256832.1">
    <property type="nucleotide sequence ID" value="XM_034400941.1"/>
</dbReference>
<proteinExistence type="inferred from homology"/>
<evidence type="ECO:0000313" key="17">
    <source>
        <dbReference type="RefSeq" id="XP_034256831.1"/>
    </source>
</evidence>
<feature type="transmembrane region" description="Helical" evidence="14">
    <location>
        <begin position="99"/>
        <end position="122"/>
    </location>
</feature>
<dbReference type="RefSeq" id="XP_034256833.1">
    <property type="nucleotide sequence ID" value="XM_034400942.1"/>
</dbReference>
<evidence type="ECO:0000313" key="18">
    <source>
        <dbReference type="RefSeq" id="XP_034256832.1"/>
    </source>
</evidence>
<evidence type="ECO:0000256" key="9">
    <source>
        <dbReference type="ARBA" id="ARBA00023098"/>
    </source>
</evidence>
<organism evidence="18">
    <name type="scientific">Thrips palmi</name>
    <name type="common">Melon thrips</name>
    <dbReference type="NCBI Taxonomy" id="161013"/>
    <lineage>
        <taxon>Eukaryota</taxon>
        <taxon>Metazoa</taxon>
        <taxon>Ecdysozoa</taxon>
        <taxon>Arthropoda</taxon>
        <taxon>Hexapoda</taxon>
        <taxon>Insecta</taxon>
        <taxon>Pterygota</taxon>
        <taxon>Neoptera</taxon>
        <taxon>Paraneoptera</taxon>
        <taxon>Thysanoptera</taxon>
        <taxon>Terebrantia</taxon>
        <taxon>Thripoidea</taxon>
        <taxon>Thripidae</taxon>
        <taxon>Thrips</taxon>
    </lineage>
</organism>
<evidence type="ECO:0000256" key="5">
    <source>
        <dbReference type="ARBA" id="ARBA00022832"/>
    </source>
</evidence>
<dbReference type="GO" id="GO:0005506">
    <property type="term" value="F:iron ion binding"/>
    <property type="evidence" value="ECO:0007669"/>
    <property type="project" value="TreeGrafter"/>
</dbReference>
<evidence type="ECO:0000256" key="4">
    <source>
        <dbReference type="ARBA" id="ARBA00022692"/>
    </source>
</evidence>
<gene>
    <name evidence="17 18 19" type="primary">LOC117654351</name>
</gene>
<dbReference type="AlphaFoldDB" id="A0A6P9AEU0"/>
<evidence type="ECO:0000259" key="15">
    <source>
        <dbReference type="Pfam" id="PF00487"/>
    </source>
</evidence>
<keyword evidence="5" id="KW-0276">Fatty acid metabolism</keyword>
<evidence type="ECO:0000256" key="3">
    <source>
        <dbReference type="ARBA" id="ARBA00022516"/>
    </source>
</evidence>
<dbReference type="GeneID" id="117654351"/>
<dbReference type="GO" id="GO:0004768">
    <property type="term" value="F:stearoyl-CoA 9-desaturase activity"/>
    <property type="evidence" value="ECO:0007669"/>
    <property type="project" value="TreeGrafter"/>
</dbReference>
<dbReference type="InterPro" id="IPR015876">
    <property type="entry name" value="Acyl-CoA_DS"/>
</dbReference>
<dbReference type="Proteomes" id="UP000515158">
    <property type="component" value="Unplaced"/>
</dbReference>
<comment type="subcellular location">
    <subcellularLocation>
        <location evidence="1">Membrane</location>
        <topology evidence="1">Multi-pass membrane protein</topology>
    </subcellularLocation>
</comment>
<feature type="transmembrane region" description="Helical" evidence="14">
    <location>
        <begin position="128"/>
        <end position="149"/>
    </location>
</feature>
<dbReference type="Pfam" id="PF00487">
    <property type="entry name" value="FA_desaturase"/>
    <property type="match status" value="1"/>
</dbReference>
<dbReference type="GO" id="GO:0005789">
    <property type="term" value="C:endoplasmic reticulum membrane"/>
    <property type="evidence" value="ECO:0007669"/>
    <property type="project" value="TreeGrafter"/>
</dbReference>
<keyword evidence="9" id="KW-0443">Lipid metabolism</keyword>
<evidence type="ECO:0000256" key="10">
    <source>
        <dbReference type="ARBA" id="ARBA00023136"/>
    </source>
</evidence>
<keyword evidence="7 12" id="KW-0560">Oxidoreductase</keyword>
<evidence type="ECO:0000256" key="13">
    <source>
        <dbReference type="SAM" id="MobiDB-lite"/>
    </source>
</evidence>
<evidence type="ECO:0000313" key="19">
    <source>
        <dbReference type="RefSeq" id="XP_034256833.1"/>
    </source>
</evidence>
<dbReference type="RefSeq" id="XP_034256831.1">
    <property type="nucleotide sequence ID" value="XM_034400940.1"/>
</dbReference>
<dbReference type="KEGG" id="tpal:117654351"/>
<dbReference type="PANTHER" id="PTHR11351">
    <property type="entry name" value="ACYL-COA DESATURASE"/>
    <property type="match status" value="1"/>
</dbReference>
<evidence type="ECO:0000256" key="6">
    <source>
        <dbReference type="ARBA" id="ARBA00022989"/>
    </source>
</evidence>
<reference evidence="17 18" key="1">
    <citation type="submission" date="2025-04" db="UniProtKB">
        <authorList>
            <consortium name="RefSeq"/>
        </authorList>
    </citation>
    <scope>IDENTIFICATION</scope>
    <source>
        <tissue evidence="17 18">Total insect</tissue>
    </source>
</reference>
<feature type="region of interest" description="Disordered" evidence="13">
    <location>
        <begin position="380"/>
        <end position="410"/>
    </location>
</feature>
<dbReference type="GO" id="GO:0006636">
    <property type="term" value="P:unsaturated fatty acid biosynthetic process"/>
    <property type="evidence" value="ECO:0007669"/>
    <property type="project" value="TreeGrafter"/>
</dbReference>
<evidence type="ECO:0000256" key="12">
    <source>
        <dbReference type="RuleBase" id="RU000581"/>
    </source>
</evidence>
<dbReference type="PANTHER" id="PTHR11351:SF98">
    <property type="entry name" value="RE43130P"/>
    <property type="match status" value="1"/>
</dbReference>
<dbReference type="InterPro" id="IPR005804">
    <property type="entry name" value="FA_desaturase_dom"/>
</dbReference>
<keyword evidence="10 14" id="KW-0472">Membrane</keyword>
<comment type="cofactor">
    <cofactor evidence="12">
        <name>Fe(2+)</name>
        <dbReference type="ChEBI" id="CHEBI:29033"/>
    </cofactor>
</comment>
<keyword evidence="8" id="KW-0408">Iron</keyword>
<evidence type="ECO:0000256" key="8">
    <source>
        <dbReference type="ARBA" id="ARBA00023004"/>
    </source>
</evidence>
<comment type="similarity">
    <text evidence="2 12">Belongs to the fatty acid desaturase type 1 family.</text>
</comment>
<protein>
    <submittedName>
        <fullName evidence="17 18">Acyl-CoA Delta(11) desaturase-like</fullName>
    </submittedName>
</protein>
<dbReference type="PRINTS" id="PR00075">
    <property type="entry name" value="FACDDSATRASE"/>
</dbReference>
<evidence type="ECO:0000256" key="1">
    <source>
        <dbReference type="ARBA" id="ARBA00004141"/>
    </source>
</evidence>
<dbReference type="OrthoDB" id="10260134at2759"/>
<evidence type="ECO:0000256" key="7">
    <source>
        <dbReference type="ARBA" id="ARBA00023002"/>
    </source>
</evidence>
<keyword evidence="4 12" id="KW-0812">Transmembrane</keyword>